<comment type="subunit">
    <text evidence="15">Interacts with MYC. Interacts with PARP14. Interacts (via-PIP box and ubiquitin-interacting motifs) with PCNA.</text>
</comment>
<dbReference type="Pfam" id="PF00644">
    <property type="entry name" value="PARP"/>
    <property type="match status" value="1"/>
</dbReference>
<dbReference type="HOGENOM" id="CLU_011681_0_0_1"/>
<dbReference type="EMBL" id="AAKN02050289">
    <property type="status" value="NOT_ANNOTATED_CDS"/>
    <property type="molecule type" value="Genomic_DNA"/>
</dbReference>
<name>H0VQJ9_CAVPO</name>
<dbReference type="GO" id="GO:0070212">
    <property type="term" value="P:protein poly-ADP-ribosylation"/>
    <property type="evidence" value="ECO:0007669"/>
    <property type="project" value="Ensembl"/>
</dbReference>
<dbReference type="GO" id="GO:1990404">
    <property type="term" value="F:NAD+-protein mono-ADP-ribosyltransferase activity"/>
    <property type="evidence" value="ECO:0007669"/>
    <property type="project" value="Ensembl"/>
</dbReference>
<evidence type="ECO:0000256" key="10">
    <source>
        <dbReference type="ARBA" id="ARBA00023027"/>
    </source>
</evidence>
<dbReference type="GO" id="GO:0006281">
    <property type="term" value="P:DNA repair"/>
    <property type="evidence" value="ECO:0007669"/>
    <property type="project" value="UniProtKB-KW"/>
</dbReference>
<dbReference type="GO" id="GO:0140297">
    <property type="term" value="F:DNA-binding transcription factor binding"/>
    <property type="evidence" value="ECO:0007669"/>
    <property type="project" value="Ensembl"/>
</dbReference>
<dbReference type="InParanoid" id="H0VQJ9"/>
<evidence type="ECO:0000256" key="15">
    <source>
        <dbReference type="ARBA" id="ARBA00065037"/>
    </source>
</evidence>
<dbReference type="AlphaFoldDB" id="H0VQJ9"/>
<dbReference type="InterPro" id="IPR012677">
    <property type="entry name" value="Nucleotide-bd_a/b_plait_sf"/>
</dbReference>
<keyword evidence="4" id="KW-0597">Phosphoprotein</keyword>
<dbReference type="GO" id="GO:0003950">
    <property type="term" value="F:NAD+ poly-ADP-ribosyltransferase activity"/>
    <property type="evidence" value="ECO:0007669"/>
    <property type="project" value="UniProtKB-UniRule"/>
</dbReference>
<protein>
    <recommendedName>
        <fullName evidence="16">Poly [ADP-ribose] polymerase</fullName>
        <shortName evidence="16">PARP</shortName>
        <ecNumber evidence="16">2.4.2.-</ecNumber>
    </recommendedName>
</protein>
<dbReference type="eggNOG" id="ENOG502R572">
    <property type="taxonomic scope" value="Eukaryota"/>
</dbReference>
<evidence type="ECO:0000256" key="14">
    <source>
        <dbReference type="ARBA" id="ARBA00054622"/>
    </source>
</evidence>
<proteinExistence type="inferred from homology"/>
<evidence type="ECO:0000313" key="19">
    <source>
        <dbReference type="Ensembl" id="ENSCPOP00000012825.3"/>
    </source>
</evidence>
<dbReference type="GO" id="GO:0010629">
    <property type="term" value="P:negative regulation of gene expression"/>
    <property type="evidence" value="ECO:0007669"/>
    <property type="project" value="Ensembl"/>
</dbReference>
<evidence type="ECO:0000259" key="18">
    <source>
        <dbReference type="PROSITE" id="PS51059"/>
    </source>
</evidence>
<dbReference type="GO" id="GO:0003714">
    <property type="term" value="F:transcription corepressor activity"/>
    <property type="evidence" value="ECO:0007669"/>
    <property type="project" value="TreeGrafter"/>
</dbReference>
<keyword evidence="10 16" id="KW-0520">NAD</keyword>
<evidence type="ECO:0000256" key="11">
    <source>
        <dbReference type="ARBA" id="ARBA00023204"/>
    </source>
</evidence>
<dbReference type="Pfam" id="PF23085">
    <property type="entry name" value="RRM_PARP14_3"/>
    <property type="match status" value="2"/>
</dbReference>
<dbReference type="GO" id="GO:1900045">
    <property type="term" value="P:negative regulation of protein K63-linked ubiquitination"/>
    <property type="evidence" value="ECO:0007669"/>
    <property type="project" value="Ensembl"/>
</dbReference>
<dbReference type="GO" id="GO:0005730">
    <property type="term" value="C:nucleolus"/>
    <property type="evidence" value="ECO:0007669"/>
    <property type="project" value="Ensembl"/>
</dbReference>
<dbReference type="EC" id="2.4.2.-" evidence="16"/>
<dbReference type="FunFam" id="3.30.70.330:FF:000344">
    <property type="entry name" value="Poly [ADP-ribose] polymerase"/>
    <property type="match status" value="1"/>
</dbReference>
<dbReference type="GO" id="GO:0048147">
    <property type="term" value="P:negative regulation of fibroblast proliferation"/>
    <property type="evidence" value="ECO:0007669"/>
    <property type="project" value="Ensembl"/>
</dbReference>
<keyword evidence="12" id="KW-0539">Nucleus</keyword>
<dbReference type="Proteomes" id="UP000005447">
    <property type="component" value="Unassembled WGS sequence"/>
</dbReference>
<dbReference type="PROSITE" id="PS51059">
    <property type="entry name" value="PARP_CATALYTIC"/>
    <property type="match status" value="1"/>
</dbReference>
<keyword evidence="7" id="KW-0548">Nucleotidyltransferase</keyword>
<keyword evidence="11" id="KW-0234">DNA repair</keyword>
<dbReference type="GO" id="GO:0070213">
    <property type="term" value="P:protein auto-ADP-ribosylation"/>
    <property type="evidence" value="ECO:0007669"/>
    <property type="project" value="Ensembl"/>
</dbReference>
<keyword evidence="8" id="KW-0227">DNA damage</keyword>
<keyword evidence="3" id="KW-0963">Cytoplasm</keyword>
<dbReference type="Gene3D" id="3.90.228.10">
    <property type="match status" value="1"/>
</dbReference>
<dbReference type="CDD" id="cd12547">
    <property type="entry name" value="RRM1_2_PAR10"/>
    <property type="match status" value="1"/>
</dbReference>
<dbReference type="PANTHER" id="PTHR14453">
    <property type="entry name" value="PARP/ZINC FINGER CCCH TYPE DOMAIN CONTAINING PROTEIN"/>
    <property type="match status" value="1"/>
</dbReference>
<dbReference type="GO" id="GO:0070530">
    <property type="term" value="F:K63-linked polyubiquitin modification-dependent protein binding"/>
    <property type="evidence" value="ECO:0007669"/>
    <property type="project" value="Ensembl"/>
</dbReference>
<evidence type="ECO:0000256" key="4">
    <source>
        <dbReference type="ARBA" id="ARBA00022553"/>
    </source>
</evidence>
<dbReference type="InterPro" id="IPR012317">
    <property type="entry name" value="Poly(ADP-ribose)pol_cat_dom"/>
</dbReference>
<dbReference type="SUPFAM" id="SSF56399">
    <property type="entry name" value="ADP-ribosylation"/>
    <property type="match status" value="1"/>
</dbReference>
<evidence type="ECO:0000256" key="7">
    <source>
        <dbReference type="ARBA" id="ARBA00022695"/>
    </source>
</evidence>
<dbReference type="Bgee" id="ENSCPOG00000014235">
    <property type="expression patterns" value="Expressed in liver and 12 other cell types or tissues"/>
</dbReference>
<evidence type="ECO:0000256" key="5">
    <source>
        <dbReference type="ARBA" id="ARBA00022676"/>
    </source>
</evidence>
<dbReference type="FunCoup" id="H0VQJ9">
    <property type="interactions" value="1432"/>
</dbReference>
<keyword evidence="20" id="KW-1185">Reference proteome</keyword>
<dbReference type="PANTHER" id="PTHR14453:SF94">
    <property type="entry name" value="PROTEIN MONO-ADP-RIBOSYLTRANSFERASE PARP10"/>
    <property type="match status" value="1"/>
</dbReference>
<feature type="region of interest" description="Disordered" evidence="17">
    <location>
        <begin position="562"/>
        <end position="600"/>
    </location>
</feature>
<dbReference type="VEuPathDB" id="HostDB:ENSCPOG00000014235"/>
<accession>H0VQJ9</accession>
<evidence type="ECO:0000256" key="13">
    <source>
        <dbReference type="ARBA" id="ARBA00024347"/>
    </source>
</evidence>
<dbReference type="FunFam" id="3.90.228.10:FF:000008">
    <property type="entry name" value="Poly [ADP-ribose] polymerase"/>
    <property type="match status" value="1"/>
</dbReference>
<dbReference type="OMA" id="DHWLQGS"/>
<evidence type="ECO:0000256" key="9">
    <source>
        <dbReference type="ARBA" id="ARBA00022765"/>
    </source>
</evidence>
<keyword evidence="6 16" id="KW-0808">Transferase</keyword>
<evidence type="ECO:0000256" key="1">
    <source>
        <dbReference type="ARBA" id="ARBA00004123"/>
    </source>
</evidence>
<evidence type="ECO:0000256" key="8">
    <source>
        <dbReference type="ARBA" id="ARBA00022763"/>
    </source>
</evidence>
<evidence type="ECO:0000313" key="20">
    <source>
        <dbReference type="Proteomes" id="UP000005447"/>
    </source>
</evidence>
<evidence type="ECO:0000256" key="6">
    <source>
        <dbReference type="ARBA" id="ARBA00022679"/>
    </source>
</evidence>
<keyword evidence="5 16" id="KW-0328">Glycosyltransferase</keyword>
<evidence type="ECO:0000256" key="17">
    <source>
        <dbReference type="SAM" id="MobiDB-lite"/>
    </source>
</evidence>
<dbReference type="GO" id="GO:0016779">
    <property type="term" value="F:nucleotidyltransferase activity"/>
    <property type="evidence" value="ECO:0007669"/>
    <property type="project" value="UniProtKB-KW"/>
</dbReference>
<reference evidence="19" key="3">
    <citation type="submission" date="2025-09" db="UniProtKB">
        <authorList>
            <consortium name="Ensembl"/>
        </authorList>
    </citation>
    <scope>IDENTIFICATION</scope>
    <source>
        <strain evidence="19">2N</strain>
    </source>
</reference>
<feature type="compositionally biased region" description="Acidic residues" evidence="17">
    <location>
        <begin position="570"/>
        <end position="582"/>
    </location>
</feature>
<dbReference type="Ensembl" id="ENSCPOT00000014377.3">
    <property type="protein sequence ID" value="ENSCPOP00000012825.3"/>
    <property type="gene ID" value="ENSCPOG00000014235.4"/>
</dbReference>
<reference evidence="19" key="2">
    <citation type="submission" date="2025-08" db="UniProtKB">
        <authorList>
            <consortium name="Ensembl"/>
        </authorList>
    </citation>
    <scope>IDENTIFICATION</scope>
    <source>
        <strain evidence="19">2N</strain>
    </source>
</reference>
<comment type="similarity">
    <text evidence="13">Belongs to the ARTD/PARP family.</text>
</comment>
<dbReference type="InterPro" id="IPR034464">
    <property type="entry name" value="PAR10_RRM1_2"/>
</dbReference>
<dbReference type="GeneTree" id="ENSGT00940000162035"/>
<evidence type="ECO:0000256" key="16">
    <source>
        <dbReference type="RuleBase" id="RU362114"/>
    </source>
</evidence>
<reference evidence="20" key="1">
    <citation type="journal article" date="2011" name="Nature">
        <title>A high-resolution map of human evolutionary constraint using 29 mammals.</title>
        <authorList>
            <person name="Lindblad-Toh K."/>
            <person name="Garber M."/>
            <person name="Zuk O."/>
            <person name="Lin M.F."/>
            <person name="Parker B.J."/>
            <person name="Washietl S."/>
            <person name="Kheradpour P."/>
            <person name="Ernst J."/>
            <person name="Jordan G."/>
            <person name="Mauceli E."/>
            <person name="Ward L.D."/>
            <person name="Lowe C.B."/>
            <person name="Holloway A.K."/>
            <person name="Clamp M."/>
            <person name="Gnerre S."/>
            <person name="Alfoldi J."/>
            <person name="Beal K."/>
            <person name="Chang J."/>
            <person name="Clawson H."/>
            <person name="Cuff J."/>
            <person name="Di Palma F."/>
            <person name="Fitzgerald S."/>
            <person name="Flicek P."/>
            <person name="Guttman M."/>
            <person name="Hubisz M.J."/>
            <person name="Jaffe D.B."/>
            <person name="Jungreis I."/>
            <person name="Kent W.J."/>
            <person name="Kostka D."/>
            <person name="Lara M."/>
            <person name="Martins A.L."/>
            <person name="Massingham T."/>
            <person name="Moltke I."/>
            <person name="Raney B.J."/>
            <person name="Rasmussen M.D."/>
            <person name="Robinson J."/>
            <person name="Stark A."/>
            <person name="Vilella A.J."/>
            <person name="Wen J."/>
            <person name="Xie X."/>
            <person name="Zody M.C."/>
            <person name="Baldwin J."/>
            <person name="Bloom T."/>
            <person name="Chin C.W."/>
            <person name="Heiman D."/>
            <person name="Nicol R."/>
            <person name="Nusbaum C."/>
            <person name="Young S."/>
            <person name="Wilkinson J."/>
            <person name="Worley K.C."/>
            <person name="Kovar C.L."/>
            <person name="Muzny D.M."/>
            <person name="Gibbs R.A."/>
            <person name="Cree A."/>
            <person name="Dihn H.H."/>
            <person name="Fowler G."/>
            <person name="Jhangiani S."/>
            <person name="Joshi V."/>
            <person name="Lee S."/>
            <person name="Lewis L.R."/>
            <person name="Nazareth L.V."/>
            <person name="Okwuonu G."/>
            <person name="Santibanez J."/>
            <person name="Warren W.C."/>
            <person name="Mardis E.R."/>
            <person name="Weinstock G.M."/>
            <person name="Wilson R.K."/>
            <person name="Delehaunty K."/>
            <person name="Dooling D."/>
            <person name="Fronik C."/>
            <person name="Fulton L."/>
            <person name="Fulton B."/>
            <person name="Graves T."/>
            <person name="Minx P."/>
            <person name="Sodergren E."/>
            <person name="Birney E."/>
            <person name="Margulies E.H."/>
            <person name="Herrero J."/>
            <person name="Green E.D."/>
            <person name="Haussler D."/>
            <person name="Siepel A."/>
            <person name="Goldman N."/>
            <person name="Pollard K.S."/>
            <person name="Pedersen J.S."/>
            <person name="Lander E.S."/>
            <person name="Kellis M."/>
        </authorList>
    </citation>
    <scope>NUCLEOTIDE SEQUENCE [LARGE SCALE GENOMIC DNA]</scope>
    <source>
        <strain evidence="20">2N</strain>
    </source>
</reference>
<comment type="function">
    <text evidence="14">ADP-ribosyltransferase that mediates mono-ADP-ribosylation of glutamate and aspartate residues on target proteins. In contrast to PARP1 and PARP2, it is not able to mediate poly-ADP-ribosylation. Catalyzes mono-ADP-ribosylation of GSK3B, leading to negatively regulate GSK3B kinase activity. Involved in translesion DNA synthesis in response to DNA damage via its interaction with PCNA.</text>
</comment>
<organism evidence="19 20">
    <name type="scientific">Cavia porcellus</name>
    <name type="common">Guinea pig</name>
    <dbReference type="NCBI Taxonomy" id="10141"/>
    <lineage>
        <taxon>Eukaryota</taxon>
        <taxon>Metazoa</taxon>
        <taxon>Chordata</taxon>
        <taxon>Craniata</taxon>
        <taxon>Vertebrata</taxon>
        <taxon>Euteleostomi</taxon>
        <taxon>Mammalia</taxon>
        <taxon>Eutheria</taxon>
        <taxon>Euarchontoglires</taxon>
        <taxon>Glires</taxon>
        <taxon>Rodentia</taxon>
        <taxon>Hystricomorpha</taxon>
        <taxon>Caviidae</taxon>
        <taxon>Cavia</taxon>
    </lineage>
</organism>
<feature type="domain" description="PARP catalytic" evidence="18">
    <location>
        <begin position="744"/>
        <end position="945"/>
    </location>
</feature>
<dbReference type="GO" id="GO:0006325">
    <property type="term" value="P:chromatin organization"/>
    <property type="evidence" value="ECO:0007669"/>
    <property type="project" value="Ensembl"/>
</dbReference>
<evidence type="ECO:0000256" key="2">
    <source>
        <dbReference type="ARBA" id="ARBA00004496"/>
    </source>
</evidence>
<gene>
    <name evidence="19" type="primary">PARP10</name>
</gene>
<dbReference type="Gene3D" id="3.30.70.330">
    <property type="match status" value="2"/>
</dbReference>
<evidence type="ECO:0000256" key="12">
    <source>
        <dbReference type="ARBA" id="ARBA00023242"/>
    </source>
</evidence>
<dbReference type="GO" id="GO:0005829">
    <property type="term" value="C:cytosol"/>
    <property type="evidence" value="ECO:0007669"/>
    <property type="project" value="Ensembl"/>
</dbReference>
<keyword evidence="9" id="KW-0013">ADP-ribosylation</keyword>
<dbReference type="GO" id="GO:0019985">
    <property type="term" value="P:translesion synthesis"/>
    <property type="evidence" value="ECO:0007669"/>
    <property type="project" value="Ensembl"/>
</dbReference>
<dbReference type="GO" id="GO:0005794">
    <property type="term" value="C:Golgi apparatus"/>
    <property type="evidence" value="ECO:0007669"/>
    <property type="project" value="Ensembl"/>
</dbReference>
<sequence>MAEGEPGTAVEVHGLPFDVPDELLTLYFENHRRSGGGRVLSWQRLGHGGILTFQEPADAWRVLAQAEHRLQGARLCLRPAPPCATTRLLLQGLPAGTTPQRLEQHVQALLCAIGHPVRPCRALASPRPDRALVQLPMPLPEAEFRVLKEQAQNLGLDGASVSVAQVPQARAVRVVGSSPPVDLLLLELYLENERRSGGGALEGLRSLPRQLGTVVSFQQWQVAERVLQRDHWLQGSELSLVPHYEVLEPEELAEGTARGNHLSVMDPGTVDHGLLEAGGLGAGTITIDSGEAPGQLGGLMNQGPVELLEQESAMSVETIGSPEQGSAGLVGPMESSMKLLGQQGPGPLDLLEQEGLIGVAMSSLGQEGLVSPVDITMDSAGKAGLESPGHVGMLGQEGRVEIVLSMEPGAMRFLQLYHEDLLASLGDVALFPLEGMDVTGFRLCGAQAPCQAAQELLQSLLGSISCHMLSLRHPGSARFLLGTEGQHLLQVLEAQFQCVFGTEHLASATVDTNSEEMDPTEALQVLPAHSYTLGLSLLLEEVQEMLATLESLDLEHWKPPELQEEKHEEQPEDAANPEEEESISGAGEEPVAPNTGTPDHEQLKEEAALQLALHRSLESQDQVAEQKEAATLRRALPLGCSDNGAQLVVHVSFEQDMEELDRALTAALEEHLQEKTVRLQGHVLPTELCAPLERCHGVSVALCGDSIRLRGFGTQPARAARHLTALLAGPWDQSLAFPSGVSGTTLPEQSLNEPLGRLEGLAESTREFQEVVQAFYNTLDAAHSRICIVQVQRVSHPLLEQQYQLHRDRLVQRCTQHPAEQVLYHGTSASAVPEICAHGFNRSFCGRNGTLYGQGVYFAKRASLSVQDRYSPPNDDGHKAVFVARVLTGDYGQGCQGLRAPPLRASGHTLLRYDSAVDCLNQPNIFVIFHDTQALPTHLITCKRL</sequence>
<evidence type="ECO:0000256" key="3">
    <source>
        <dbReference type="ARBA" id="ARBA00022490"/>
    </source>
</evidence>
<dbReference type="STRING" id="10141.ENSCPOP00000012825"/>
<dbReference type="CDD" id="cd01439">
    <property type="entry name" value="TCCD_inducible_PARP_like"/>
    <property type="match status" value="1"/>
</dbReference>
<dbReference type="InterPro" id="IPR052056">
    <property type="entry name" value="Mono-ARTD/PARP"/>
</dbReference>
<comment type="subcellular location">
    <subcellularLocation>
        <location evidence="2">Cytoplasm</location>
    </subcellularLocation>
    <subcellularLocation>
        <location evidence="1">Nucleus</location>
    </subcellularLocation>
</comment>